<comment type="caution">
    <text evidence="3">The sequence shown here is derived from an EMBL/GenBank/DDBJ whole genome shotgun (WGS) entry which is preliminary data.</text>
</comment>
<dbReference type="SUPFAM" id="SSF52821">
    <property type="entry name" value="Rhodanese/Cell cycle control phosphatase"/>
    <property type="match status" value="1"/>
</dbReference>
<dbReference type="PROSITE" id="PS50206">
    <property type="entry name" value="RHODANESE_3"/>
    <property type="match status" value="1"/>
</dbReference>
<evidence type="ECO:0000256" key="1">
    <source>
        <dbReference type="SAM" id="MobiDB-lite"/>
    </source>
</evidence>
<name>A0ABW2TN85_9PSEU</name>
<proteinExistence type="predicted"/>
<accession>A0ABW2TN85</accession>
<dbReference type="SMART" id="SM00450">
    <property type="entry name" value="RHOD"/>
    <property type="match status" value="1"/>
</dbReference>
<keyword evidence="4" id="KW-1185">Reference proteome</keyword>
<evidence type="ECO:0000313" key="4">
    <source>
        <dbReference type="Proteomes" id="UP001596512"/>
    </source>
</evidence>
<gene>
    <name evidence="3" type="ORF">ACFQV2_17070</name>
</gene>
<dbReference type="InterPro" id="IPR001763">
    <property type="entry name" value="Rhodanese-like_dom"/>
</dbReference>
<evidence type="ECO:0000259" key="2">
    <source>
        <dbReference type="PROSITE" id="PS50206"/>
    </source>
</evidence>
<feature type="domain" description="Rhodanese" evidence="2">
    <location>
        <begin position="14"/>
        <end position="95"/>
    </location>
</feature>
<reference evidence="4" key="1">
    <citation type="journal article" date="2019" name="Int. J. Syst. Evol. Microbiol.">
        <title>The Global Catalogue of Microorganisms (GCM) 10K type strain sequencing project: providing services to taxonomists for standard genome sequencing and annotation.</title>
        <authorList>
            <consortium name="The Broad Institute Genomics Platform"/>
            <consortium name="The Broad Institute Genome Sequencing Center for Infectious Disease"/>
            <person name="Wu L."/>
            <person name="Ma J."/>
        </authorList>
    </citation>
    <scope>NUCLEOTIDE SEQUENCE [LARGE SCALE GENOMIC DNA]</scope>
    <source>
        <strain evidence="4">JCM 17695</strain>
    </source>
</reference>
<protein>
    <submittedName>
        <fullName evidence="3">Rhodanese-like domain-containing protein</fullName>
    </submittedName>
</protein>
<dbReference type="CDD" id="cd00158">
    <property type="entry name" value="RHOD"/>
    <property type="match status" value="1"/>
</dbReference>
<organism evidence="3 4">
    <name type="scientific">Actinokineospora soli</name>
    <dbReference type="NCBI Taxonomy" id="1048753"/>
    <lineage>
        <taxon>Bacteria</taxon>
        <taxon>Bacillati</taxon>
        <taxon>Actinomycetota</taxon>
        <taxon>Actinomycetes</taxon>
        <taxon>Pseudonocardiales</taxon>
        <taxon>Pseudonocardiaceae</taxon>
        <taxon>Actinokineospora</taxon>
    </lineage>
</organism>
<sequence length="146" mass="15751">MRDIAREELRAAIDTGAVAVVDTLSRMSWESRRLPGAVHLPPGDARPDRVAALLPDKDRLVVTYCSDGGCTASLRVAEALVGLGYTRVRRYRGVSATGSTPGSRSRRRDPPGLTLERARPPVPGGGRPSLQNFTSCPIRFTRATVL</sequence>
<dbReference type="Proteomes" id="UP001596512">
    <property type="component" value="Unassembled WGS sequence"/>
</dbReference>
<evidence type="ECO:0000313" key="3">
    <source>
        <dbReference type="EMBL" id="MFC7614971.1"/>
    </source>
</evidence>
<dbReference type="Gene3D" id="3.40.250.10">
    <property type="entry name" value="Rhodanese-like domain"/>
    <property type="match status" value="1"/>
</dbReference>
<dbReference type="EMBL" id="JBHTEY010000004">
    <property type="protein sequence ID" value="MFC7614971.1"/>
    <property type="molecule type" value="Genomic_DNA"/>
</dbReference>
<dbReference type="Pfam" id="PF00581">
    <property type="entry name" value="Rhodanese"/>
    <property type="match status" value="1"/>
</dbReference>
<dbReference type="InterPro" id="IPR036873">
    <property type="entry name" value="Rhodanese-like_dom_sf"/>
</dbReference>
<feature type="region of interest" description="Disordered" evidence="1">
    <location>
        <begin position="93"/>
        <end position="133"/>
    </location>
</feature>